<proteinExistence type="predicted"/>
<feature type="domain" description="Glutamate-ammonia ligase adenylyltransferase repeated" evidence="1">
    <location>
        <begin position="105"/>
        <end position="261"/>
    </location>
</feature>
<dbReference type="Pfam" id="PF03710">
    <property type="entry name" value="GlnE"/>
    <property type="match status" value="1"/>
</dbReference>
<reference evidence="2" key="2">
    <citation type="journal article" date="2014" name="ISME J.">
        <title>Microbial stratification in low pH oxic and suboxic macroscopic growths along an acid mine drainage.</title>
        <authorList>
            <person name="Mendez-Garcia C."/>
            <person name="Mesa V."/>
            <person name="Sprenger R.R."/>
            <person name="Richter M."/>
            <person name="Diez M.S."/>
            <person name="Solano J."/>
            <person name="Bargiela R."/>
            <person name="Golyshina O.V."/>
            <person name="Manteca A."/>
            <person name="Ramos J.L."/>
            <person name="Gallego J.R."/>
            <person name="Llorente I."/>
            <person name="Martins Dos Santos V.A."/>
            <person name="Jensen O.N."/>
            <person name="Pelaez A.I."/>
            <person name="Sanchez J."/>
            <person name="Ferrer M."/>
        </authorList>
    </citation>
    <scope>NUCLEOTIDE SEQUENCE</scope>
</reference>
<feature type="non-terminal residue" evidence="2">
    <location>
        <position position="266"/>
    </location>
</feature>
<dbReference type="InterPro" id="IPR023057">
    <property type="entry name" value="GlnE"/>
</dbReference>
<gene>
    <name evidence="2" type="ORF">B1A_02184</name>
</gene>
<dbReference type="InterPro" id="IPR043519">
    <property type="entry name" value="NT_sf"/>
</dbReference>
<comment type="caution">
    <text evidence="2">The sequence shown here is derived from an EMBL/GenBank/DDBJ whole genome shotgun (WGS) entry which is preliminary data.</text>
</comment>
<accession>T1DAZ6</accession>
<dbReference type="EMBL" id="AUZX01001629">
    <property type="protein sequence ID" value="EQD78589.1"/>
    <property type="molecule type" value="Genomic_DNA"/>
</dbReference>
<sequence>MPGQDALLALWRDMQVGNATAAAISACALDAESGAALQALAGSRAVRGMSESARAGLERLLPRVLHAARHSAAPQLALPRLLRLLHNIARRPAYLALLEEAPAALQRLASLCAERAFLAGRVLAQPLLLDDVLDPRIEQLPLKAADIATEIAHLLDALDERGSEQELERINEARASLAFRLGLAFADARADAQATARRLAALAEAVLNAVLRLAEGELVARHGRLPGPGLGFCVIGYGSLGGHELGFASDLDVAFVYDSARVAASS</sequence>
<dbReference type="GO" id="GO:0008882">
    <property type="term" value="F:[glutamate-ammonia-ligase] adenylyltransferase activity"/>
    <property type="evidence" value="ECO:0007669"/>
    <property type="project" value="InterPro"/>
</dbReference>
<keyword evidence="2" id="KW-0808">Transferase</keyword>
<name>T1DAZ6_9ZZZZ</name>
<protein>
    <submittedName>
        <fullName evidence="2">Glutamine synthetase adenylyltransferase</fullName>
    </submittedName>
</protein>
<dbReference type="Gene3D" id="1.20.120.1510">
    <property type="match status" value="1"/>
</dbReference>
<dbReference type="GO" id="GO:0000820">
    <property type="term" value="P:regulation of glutamine family amino acid metabolic process"/>
    <property type="evidence" value="ECO:0007669"/>
    <property type="project" value="TreeGrafter"/>
</dbReference>
<dbReference type="GO" id="GO:0005829">
    <property type="term" value="C:cytosol"/>
    <property type="evidence" value="ECO:0007669"/>
    <property type="project" value="TreeGrafter"/>
</dbReference>
<evidence type="ECO:0000313" key="2">
    <source>
        <dbReference type="EMBL" id="EQD78589.1"/>
    </source>
</evidence>
<evidence type="ECO:0000259" key="1">
    <source>
        <dbReference type="Pfam" id="PF03710"/>
    </source>
</evidence>
<dbReference type="AlphaFoldDB" id="T1DAZ6"/>
<dbReference type="SUPFAM" id="SSF81301">
    <property type="entry name" value="Nucleotidyltransferase"/>
    <property type="match status" value="1"/>
</dbReference>
<reference evidence="2" key="1">
    <citation type="submission" date="2013-08" db="EMBL/GenBank/DDBJ databases">
        <authorList>
            <person name="Mendez C."/>
            <person name="Richter M."/>
            <person name="Ferrer M."/>
            <person name="Sanchez J."/>
        </authorList>
    </citation>
    <scope>NUCLEOTIDE SEQUENCE</scope>
</reference>
<dbReference type="PANTHER" id="PTHR30621:SF0">
    <property type="entry name" value="BIFUNCTIONAL GLUTAMINE SYNTHETASE ADENYLYLTRANSFERASE_ADENYLYL-REMOVING ENZYME"/>
    <property type="match status" value="1"/>
</dbReference>
<dbReference type="InterPro" id="IPR005190">
    <property type="entry name" value="GlnE_rpt_dom"/>
</dbReference>
<dbReference type="Gene3D" id="3.30.460.10">
    <property type="entry name" value="Beta Polymerase, domain 2"/>
    <property type="match status" value="1"/>
</dbReference>
<keyword evidence="2" id="KW-0548">Nucleotidyltransferase</keyword>
<organism evidence="2">
    <name type="scientific">mine drainage metagenome</name>
    <dbReference type="NCBI Taxonomy" id="410659"/>
    <lineage>
        <taxon>unclassified sequences</taxon>
        <taxon>metagenomes</taxon>
        <taxon>ecological metagenomes</taxon>
    </lineage>
</organism>
<dbReference type="PANTHER" id="PTHR30621">
    <property type="entry name" value="GLUTAMINE SYNTHETASE ADENYLYLTRANSFERASE"/>
    <property type="match status" value="1"/>
</dbReference>